<dbReference type="SUPFAM" id="SSF54117">
    <property type="entry name" value="Interleukin 8-like chemokines"/>
    <property type="match status" value="1"/>
</dbReference>
<evidence type="ECO:0000313" key="4">
    <source>
        <dbReference type="EMBL" id="KAK3546191.1"/>
    </source>
</evidence>
<evidence type="ECO:0000259" key="3">
    <source>
        <dbReference type="Pfam" id="PF00048"/>
    </source>
</evidence>
<dbReference type="Pfam" id="PF00048">
    <property type="entry name" value="IL8"/>
    <property type="match status" value="1"/>
</dbReference>
<feature type="domain" description="Chemokine interleukin-8-like" evidence="3">
    <location>
        <begin position="30"/>
        <end position="80"/>
    </location>
</feature>
<dbReference type="InterPro" id="IPR001811">
    <property type="entry name" value="Chemokine_IL8-like_dom"/>
</dbReference>
<dbReference type="Gene3D" id="2.40.50.40">
    <property type="match status" value="1"/>
</dbReference>
<comment type="caution">
    <text evidence="4">The sequence shown here is derived from an EMBL/GenBank/DDBJ whole genome shotgun (WGS) entry which is preliminary data.</text>
</comment>
<dbReference type="EMBL" id="JAUCMX010000005">
    <property type="protein sequence ID" value="KAK3546191.1"/>
    <property type="molecule type" value="Genomic_DNA"/>
</dbReference>
<dbReference type="AlphaFoldDB" id="A0AAE0R7B9"/>
<dbReference type="GO" id="GO:0006955">
    <property type="term" value="P:immune response"/>
    <property type="evidence" value="ECO:0007669"/>
    <property type="project" value="InterPro"/>
</dbReference>
<keyword evidence="1" id="KW-0202">Cytokine</keyword>
<keyword evidence="5" id="KW-1185">Reference proteome</keyword>
<name>A0AAE0R7B9_9TELE</name>
<sequence length="113" mass="12876">MNFSQKMRSFTVLALFACIAITAATDKEFECCKEISSERITLPITGFKVQQARPPCVKAIIFYTSEGAVCSHWRENWVMSKVIELRKLQAVIKRLKMKTTTTPQTDNSTLQLQ</sequence>
<organism evidence="4 5">
    <name type="scientific">Hemibagrus guttatus</name>
    <dbReference type="NCBI Taxonomy" id="175788"/>
    <lineage>
        <taxon>Eukaryota</taxon>
        <taxon>Metazoa</taxon>
        <taxon>Chordata</taxon>
        <taxon>Craniata</taxon>
        <taxon>Vertebrata</taxon>
        <taxon>Euteleostomi</taxon>
        <taxon>Actinopterygii</taxon>
        <taxon>Neopterygii</taxon>
        <taxon>Teleostei</taxon>
        <taxon>Ostariophysi</taxon>
        <taxon>Siluriformes</taxon>
        <taxon>Bagridae</taxon>
        <taxon>Hemibagrus</taxon>
    </lineage>
</organism>
<feature type="chain" id="PRO_5042128146" description="Chemokine interleukin-8-like domain-containing protein" evidence="2">
    <location>
        <begin position="25"/>
        <end position="113"/>
    </location>
</feature>
<evidence type="ECO:0000256" key="2">
    <source>
        <dbReference type="SAM" id="SignalP"/>
    </source>
</evidence>
<feature type="signal peptide" evidence="2">
    <location>
        <begin position="1"/>
        <end position="24"/>
    </location>
</feature>
<dbReference type="Proteomes" id="UP001274896">
    <property type="component" value="Unassembled WGS sequence"/>
</dbReference>
<dbReference type="InterPro" id="IPR036048">
    <property type="entry name" value="Interleukin_8-like_sf"/>
</dbReference>
<dbReference type="GO" id="GO:0008009">
    <property type="term" value="F:chemokine activity"/>
    <property type="evidence" value="ECO:0007669"/>
    <property type="project" value="InterPro"/>
</dbReference>
<keyword evidence="2" id="KW-0732">Signal</keyword>
<accession>A0AAE0R7B9</accession>
<reference evidence="4" key="1">
    <citation type="submission" date="2023-06" db="EMBL/GenBank/DDBJ databases">
        <title>Male Hemibagrus guttatus genome.</title>
        <authorList>
            <person name="Bian C."/>
        </authorList>
    </citation>
    <scope>NUCLEOTIDE SEQUENCE</scope>
    <source>
        <strain evidence="4">Male_cb2023</strain>
        <tissue evidence="4">Muscle</tissue>
    </source>
</reference>
<proteinExistence type="predicted"/>
<protein>
    <recommendedName>
        <fullName evidence="3">Chemokine interleukin-8-like domain-containing protein</fullName>
    </recommendedName>
</protein>
<evidence type="ECO:0000313" key="5">
    <source>
        <dbReference type="Proteomes" id="UP001274896"/>
    </source>
</evidence>
<evidence type="ECO:0000256" key="1">
    <source>
        <dbReference type="ARBA" id="ARBA00022514"/>
    </source>
</evidence>
<gene>
    <name evidence="4" type="ORF">QTP70_025236</name>
</gene>
<dbReference type="GO" id="GO:0005615">
    <property type="term" value="C:extracellular space"/>
    <property type="evidence" value="ECO:0007669"/>
    <property type="project" value="UniProtKB-KW"/>
</dbReference>